<feature type="coiled-coil region" evidence="21">
    <location>
        <begin position="765"/>
        <end position="805"/>
    </location>
</feature>
<feature type="compositionally biased region" description="Polar residues" evidence="22">
    <location>
        <begin position="44"/>
        <end position="53"/>
    </location>
</feature>
<dbReference type="STRING" id="42514.ENSPNAP00000008239"/>
<dbReference type="InterPro" id="IPR032397">
    <property type="entry name" value="RHD_dimer"/>
</dbReference>
<keyword evidence="4" id="KW-0158">Chromosome</keyword>
<proteinExistence type="predicted"/>
<dbReference type="GO" id="GO:0060429">
    <property type="term" value="P:epithelium development"/>
    <property type="evidence" value="ECO:0007669"/>
    <property type="project" value="UniProtKB-ARBA"/>
</dbReference>
<dbReference type="InterPro" id="IPR002909">
    <property type="entry name" value="IPT_dom"/>
</dbReference>
<dbReference type="InterPro" id="IPR037059">
    <property type="entry name" value="RHD_DNA_bind_dom_sf"/>
</dbReference>
<evidence type="ECO:0000256" key="17">
    <source>
        <dbReference type="ARBA" id="ARBA00055141"/>
    </source>
</evidence>
<feature type="compositionally biased region" description="Polar residues" evidence="22">
    <location>
        <begin position="1082"/>
        <end position="1102"/>
    </location>
</feature>
<dbReference type="Gene3D" id="2.60.40.10">
    <property type="entry name" value="Immunoglobulins"/>
    <property type="match status" value="1"/>
</dbReference>
<keyword evidence="10" id="KW-0832">Ubl conjugation</keyword>
<comment type="subcellular location">
    <subcellularLocation>
        <location evidence="2">Chromosome</location>
    </subcellularLocation>
    <subcellularLocation>
        <location evidence="3">Cytoplasm</location>
    </subcellularLocation>
    <subcellularLocation>
        <location evidence="1">Nucleus</location>
    </subcellularLocation>
</comment>
<sequence>MPSDFSSLFSADLDLRSPNSLYSKESVYDLLPKELQLPPCVEENSATMSQKSGGETGSPPATVLSSDASSISSGMTMGSPSSAFPTSSSFGMHSSTSATDRGPVHENSTPGEVGSRRKAEMLAAEGKLPSGSGGSGRGCGEKGGGASQQQHHHQMMPSKRPVLNISPPPEDLFDDSHMSGCQDDLLQDSEQSNSIWTENSVSNFSLMSSSSYNDNTEVPRKARKRTPRQRPGSKPASAEETNMDVFDADSAKGPHFVLSQLGPDSKACVKTSSNGNQASGQKGGILSGQYPQKSEGKELKILVQPETQHRARYLTEGSRGSVKDRTQQGFPTIKLEGMKEPVVLQVFVGNDAGRVKPHGFYQACRVTGRNTTACREVDIEGTTVIEVSLDPSNNMTLAVDCVGILKLRNADVEARIGVAGSKKKSTRARLVFRVNIARADGSVLTLQTPSSPILCTQPAGVPEILKKSLHSCSVQGGEEVFIIGKNFLKGTKVIFQENVSDEKSWRAEAEIDMELFHQNHLIVKVPPYQNQAITCPVSVGIYVLTNAGRSHDVQPFTYTPDPATDVSVKKETLPPVKPCSFEQIKVMDGGLMVPILPLVKSEEVTPMEVSSNTGNFKQTSDLMNSAQQTLEINNNISTNSQSFSSSLACQPAEQEQPQSSVFSSKEPLSTIQKQDIAPNSSFHVPGKPLLQQGTQQFLLDTESLTQERSGSSTGTMVGLSQMDDSPQHQLSLLPPDEVAQLEQAVRQLQAKGFCNIHLQSEDSLAKKQQHRLQQHQQMQQQIQQQQQQQQQQMQQQQVLENLQHQLFHPQVQMQCSPEQQGSSQSIVENNNALFQQPSAQQQQAALFQQAKDLISIQTSYLQQTPSHSSPPLFHTSTSLAEAQAPQEAMFHTQKTSPTQEQVQASLFQNTMNVLDGSSLSAEPQPSATSMFLSQSALPGQLAVNNNQSQQLAFLSSMQTSALEAQSVFQASAQLAPIQQSTPMDQQSPQQTSQTQPGSLFQGISQSSNAKLSPNQQQAGLLFNSLSSAVAPEQNSGLLFSGQPQMTSMNSSSLISSEQQNASRPFAQTSLVTVRQEEASEPMSFQDQSTDVANQSASKQTMFQEQQPMQLAPSSGTSSGNLFVAQPNMPRSIASQEALFAPQNGVAGLQTTTSSPVQQPGSLFQTTVSGSLNQPSQNQQPSIFLFEIHNDCTQLMNSQGTTLSDQIIAISQSGQNQRESDGHIHSLLNQSMSESGNIQNVLTTSQNMEKIDDLLVSLQEQGKNHPHSY</sequence>
<evidence type="ECO:0000256" key="8">
    <source>
        <dbReference type="ARBA" id="ARBA00022763"/>
    </source>
</evidence>
<evidence type="ECO:0000256" key="11">
    <source>
        <dbReference type="ARBA" id="ARBA00022990"/>
    </source>
</evidence>
<evidence type="ECO:0000256" key="19">
    <source>
        <dbReference type="ARBA" id="ARBA00072227"/>
    </source>
</evidence>
<dbReference type="InterPro" id="IPR008967">
    <property type="entry name" value="p53-like_TF_DNA-bd_sf"/>
</dbReference>
<dbReference type="PROSITE" id="PS50254">
    <property type="entry name" value="REL_2"/>
    <property type="match status" value="1"/>
</dbReference>
<feature type="compositionally biased region" description="Low complexity" evidence="22">
    <location>
        <begin position="978"/>
        <end position="996"/>
    </location>
</feature>
<keyword evidence="13" id="KW-0238">DNA-binding</keyword>
<dbReference type="GO" id="GO:1902531">
    <property type="term" value="P:regulation of intracellular signal transduction"/>
    <property type="evidence" value="ECO:0007669"/>
    <property type="project" value="UniProtKB-ARBA"/>
</dbReference>
<dbReference type="GO" id="GO:0000981">
    <property type="term" value="F:DNA-binding transcription factor activity, RNA polymerase II-specific"/>
    <property type="evidence" value="ECO:0007669"/>
    <property type="project" value="TreeGrafter"/>
</dbReference>
<dbReference type="SMART" id="SM00429">
    <property type="entry name" value="IPT"/>
    <property type="match status" value="1"/>
</dbReference>
<evidence type="ECO:0000256" key="10">
    <source>
        <dbReference type="ARBA" id="ARBA00022843"/>
    </source>
</evidence>
<keyword evidence="9" id="KW-0013">ADP-ribosylation</keyword>
<keyword evidence="8" id="KW-0227">DNA damage</keyword>
<evidence type="ECO:0000256" key="20">
    <source>
        <dbReference type="ARBA" id="ARBA00080722"/>
    </source>
</evidence>
<accession>A0A3B4CCR1</accession>
<dbReference type="GeneTree" id="ENSGT00940000155213"/>
<evidence type="ECO:0000313" key="24">
    <source>
        <dbReference type="Ensembl" id="ENSPNAP00000008239.1"/>
    </source>
</evidence>
<keyword evidence="6" id="KW-1017">Isopeptide bond</keyword>
<dbReference type="PRINTS" id="PR01789">
    <property type="entry name" value="NUCFACTORATC"/>
</dbReference>
<dbReference type="GO" id="GO:0005667">
    <property type="term" value="C:transcription regulator complex"/>
    <property type="evidence" value="ECO:0007669"/>
    <property type="project" value="TreeGrafter"/>
</dbReference>
<evidence type="ECO:0000313" key="25">
    <source>
        <dbReference type="Proteomes" id="UP001501920"/>
    </source>
</evidence>
<dbReference type="Pfam" id="PF00554">
    <property type="entry name" value="RHD_DNA_bind"/>
    <property type="match status" value="1"/>
</dbReference>
<dbReference type="SUPFAM" id="SSF49417">
    <property type="entry name" value="p53-like transcription factors"/>
    <property type="match status" value="1"/>
</dbReference>
<evidence type="ECO:0000256" key="13">
    <source>
        <dbReference type="ARBA" id="ARBA00023125"/>
    </source>
</evidence>
<dbReference type="CDD" id="cd01178">
    <property type="entry name" value="IPT_NFAT"/>
    <property type="match status" value="1"/>
</dbReference>
<keyword evidence="12" id="KW-0805">Transcription regulation</keyword>
<dbReference type="GO" id="GO:0000978">
    <property type="term" value="F:RNA polymerase II cis-regulatory region sequence-specific DNA binding"/>
    <property type="evidence" value="ECO:0007669"/>
    <property type="project" value="InterPro"/>
</dbReference>
<evidence type="ECO:0000256" key="9">
    <source>
        <dbReference type="ARBA" id="ARBA00022765"/>
    </source>
</evidence>
<name>A0A3B4CCR1_PYGNA</name>
<evidence type="ECO:0000259" key="23">
    <source>
        <dbReference type="PROSITE" id="PS50254"/>
    </source>
</evidence>
<feature type="compositionally biased region" description="Polar residues" evidence="22">
    <location>
        <begin position="653"/>
        <end position="669"/>
    </location>
</feature>
<dbReference type="GO" id="GO:0005634">
    <property type="term" value="C:nucleus"/>
    <property type="evidence" value="ECO:0007669"/>
    <property type="project" value="UniProtKB-SubCell"/>
</dbReference>
<keyword evidence="25" id="KW-1185">Reference proteome</keyword>
<dbReference type="InterPro" id="IPR015646">
    <property type="entry name" value="NFAT5_RHD_DNA-bd"/>
</dbReference>
<evidence type="ECO:0000256" key="16">
    <source>
        <dbReference type="ARBA" id="ARBA00023242"/>
    </source>
</evidence>
<dbReference type="SUPFAM" id="SSF81296">
    <property type="entry name" value="E set domains"/>
    <property type="match status" value="1"/>
</dbReference>
<feature type="compositionally biased region" description="Low complexity" evidence="22">
    <location>
        <begin position="1047"/>
        <end position="1062"/>
    </location>
</feature>
<dbReference type="InterPro" id="IPR014756">
    <property type="entry name" value="Ig_E-set"/>
</dbReference>
<dbReference type="GO" id="GO:0006974">
    <property type="term" value="P:DNA damage response"/>
    <property type="evidence" value="ECO:0007669"/>
    <property type="project" value="UniProtKB-KW"/>
</dbReference>
<dbReference type="GO" id="GO:0005737">
    <property type="term" value="C:cytoplasm"/>
    <property type="evidence" value="ECO:0007669"/>
    <property type="project" value="UniProtKB-SubCell"/>
</dbReference>
<organism evidence="24 25">
    <name type="scientific">Pygocentrus nattereri</name>
    <name type="common">Red-bellied piranha</name>
    <dbReference type="NCBI Taxonomy" id="42514"/>
    <lineage>
        <taxon>Eukaryota</taxon>
        <taxon>Metazoa</taxon>
        <taxon>Chordata</taxon>
        <taxon>Craniata</taxon>
        <taxon>Vertebrata</taxon>
        <taxon>Euteleostomi</taxon>
        <taxon>Actinopterygii</taxon>
        <taxon>Neopterygii</taxon>
        <taxon>Teleostei</taxon>
        <taxon>Ostariophysi</taxon>
        <taxon>Characiformes</taxon>
        <taxon>Characoidei</taxon>
        <taxon>Pygocentrus</taxon>
    </lineage>
</organism>
<evidence type="ECO:0000256" key="21">
    <source>
        <dbReference type="SAM" id="Coils"/>
    </source>
</evidence>
<dbReference type="GO" id="GO:0045944">
    <property type="term" value="P:positive regulation of transcription by RNA polymerase II"/>
    <property type="evidence" value="ECO:0007669"/>
    <property type="project" value="UniProtKB-ARBA"/>
</dbReference>
<dbReference type="CTD" id="555802"/>
<dbReference type="GO" id="GO:0007399">
    <property type="term" value="P:nervous system development"/>
    <property type="evidence" value="ECO:0007669"/>
    <property type="project" value="UniProtKB-ARBA"/>
</dbReference>
<feature type="compositionally biased region" description="Polar residues" evidence="22">
    <location>
        <begin position="703"/>
        <end position="715"/>
    </location>
</feature>
<dbReference type="OMA" id="PYQNQVI"/>
<evidence type="ECO:0000256" key="3">
    <source>
        <dbReference type="ARBA" id="ARBA00004496"/>
    </source>
</evidence>
<feature type="compositionally biased region" description="Polar residues" evidence="22">
    <location>
        <begin position="1036"/>
        <end position="1046"/>
    </location>
</feature>
<dbReference type="Gene3D" id="2.60.40.340">
    <property type="entry name" value="Rel homology domain (RHD), DNA-binding domain"/>
    <property type="match status" value="1"/>
</dbReference>
<dbReference type="RefSeq" id="XP_017562780.1">
    <property type="nucleotide sequence ID" value="XM_017707291.1"/>
</dbReference>
<comment type="function">
    <text evidence="17">Transcription factor involved, among others, in the transcriptional regulation of osmoprotective and inflammatory genes. Binds the DNA consensus sequence 5'-[ACT][AG]TGGAAA[CAT]A[TA][ATC][CA][ATG][GT][GAC][CG][CT]-3'. Mediates the transcriptional response to hypertonicity. Positively regulates the transcription of LCN2 and S100A4 genes; optimal transactivation of these genes requires the presence of DDX5/DDX17. Also involved in the DNA damage response by preventing formation of R-loops; R-loops are composed of a DNA:RNA hybrid and the associated non-template single-stranded DNA.</text>
</comment>
<dbReference type="OrthoDB" id="5346094at2759"/>
<dbReference type="GO" id="GO:0033173">
    <property type="term" value="P:calcineurin-NFAT signaling cascade"/>
    <property type="evidence" value="ECO:0007669"/>
    <property type="project" value="TreeGrafter"/>
</dbReference>
<keyword evidence="14" id="KW-0010">Activator</keyword>
<evidence type="ECO:0000256" key="22">
    <source>
        <dbReference type="SAM" id="MobiDB-lite"/>
    </source>
</evidence>
<dbReference type="FunFam" id="2.60.40.10:FF:000174">
    <property type="entry name" value="Nuclear factor of activated T-cells 5, tonicity-responsive"/>
    <property type="match status" value="1"/>
</dbReference>
<evidence type="ECO:0000256" key="12">
    <source>
        <dbReference type="ARBA" id="ARBA00023015"/>
    </source>
</evidence>
<protein>
    <recommendedName>
        <fullName evidence="19">Nuclear factor of activated T-cells 5</fullName>
    </recommendedName>
    <alternativeName>
        <fullName evidence="20">T-cell transcription factor NFAT5</fullName>
    </alternativeName>
</protein>
<feature type="compositionally biased region" description="Gly residues" evidence="22">
    <location>
        <begin position="131"/>
        <end position="146"/>
    </location>
</feature>
<keyword evidence="16" id="KW-0539">Nucleus</keyword>
<comment type="subunit">
    <text evidence="18">Homodimer when bound to DNA, completely encircles its DNA target. Interacts with CIDEC; this interaction is direct and retains NFAT5 in the cytoplasm. Does not bind with Fos and Jun transcription factors. Interacts with DDX5 and DDX17; this interaction leads to DDX5/DDX17 recruitment to LNC2 and S100A4 promoters and NFAT5-mediated DDX5/DDX17-enhanced transactivation.</text>
</comment>
<evidence type="ECO:0000256" key="4">
    <source>
        <dbReference type="ARBA" id="ARBA00022454"/>
    </source>
</evidence>
<dbReference type="FunFam" id="2.60.40.340:FF:000002">
    <property type="entry name" value="Nuclear factor of activated T-cells 5, tonicity-responsive"/>
    <property type="match status" value="1"/>
</dbReference>
<dbReference type="InterPro" id="IPR008366">
    <property type="entry name" value="NFAT"/>
</dbReference>
<feature type="region of interest" description="Disordered" evidence="22">
    <location>
        <begin position="703"/>
        <end position="727"/>
    </location>
</feature>
<dbReference type="Ensembl" id="ENSPNAT00000000478.2">
    <property type="protein sequence ID" value="ENSPNAP00000008239.1"/>
    <property type="gene ID" value="ENSPNAG00000002964.2"/>
</dbReference>
<feature type="region of interest" description="Disordered" evidence="22">
    <location>
        <begin position="1036"/>
        <end position="1102"/>
    </location>
</feature>
<dbReference type="GO" id="GO:0009653">
    <property type="term" value="P:anatomical structure morphogenesis"/>
    <property type="evidence" value="ECO:0007669"/>
    <property type="project" value="UniProtKB-ARBA"/>
</dbReference>
<keyword evidence="15" id="KW-0804">Transcription</keyword>
<reference evidence="24" key="3">
    <citation type="submission" date="2025-09" db="UniProtKB">
        <authorList>
            <consortium name="Ensembl"/>
        </authorList>
    </citation>
    <scope>IDENTIFICATION</scope>
</reference>
<keyword evidence="7" id="KW-0597">Phosphoprotein</keyword>
<evidence type="ECO:0000256" key="6">
    <source>
        <dbReference type="ARBA" id="ARBA00022499"/>
    </source>
</evidence>
<feature type="compositionally biased region" description="Polar residues" evidence="22">
    <location>
        <begin position="63"/>
        <end position="78"/>
    </location>
</feature>
<keyword evidence="5" id="KW-0963">Cytoplasm</keyword>
<feature type="compositionally biased region" description="Low complexity" evidence="22">
    <location>
        <begin position="79"/>
        <end position="99"/>
    </location>
</feature>
<dbReference type="Proteomes" id="UP001501920">
    <property type="component" value="Chromosome 15"/>
</dbReference>
<feature type="compositionally biased region" description="Polar residues" evidence="22">
    <location>
        <begin position="270"/>
        <end position="280"/>
    </location>
</feature>
<dbReference type="AlphaFoldDB" id="A0A3B4CCR1"/>
<dbReference type="InterPro" id="IPR011539">
    <property type="entry name" value="RHD_DNA_bind_dom"/>
</dbReference>
<evidence type="ECO:0000256" key="1">
    <source>
        <dbReference type="ARBA" id="ARBA00004123"/>
    </source>
</evidence>
<evidence type="ECO:0000256" key="15">
    <source>
        <dbReference type="ARBA" id="ARBA00023163"/>
    </source>
</evidence>
<feature type="region of interest" description="Disordered" evidence="22">
    <location>
        <begin position="641"/>
        <end position="669"/>
    </location>
</feature>
<dbReference type="GeneID" id="108433040"/>
<feature type="region of interest" description="Disordered" evidence="22">
    <location>
        <begin position="268"/>
        <end position="291"/>
    </location>
</feature>
<evidence type="ECO:0000256" key="18">
    <source>
        <dbReference type="ARBA" id="ARBA00065799"/>
    </source>
</evidence>
<dbReference type="GO" id="GO:0010467">
    <property type="term" value="P:gene expression"/>
    <property type="evidence" value="ECO:0007669"/>
    <property type="project" value="UniProtKB-ARBA"/>
</dbReference>
<dbReference type="Pfam" id="PF16179">
    <property type="entry name" value="RHD_dimer"/>
    <property type="match status" value="1"/>
</dbReference>
<keyword evidence="11" id="KW-0007">Acetylation</keyword>
<feature type="region of interest" description="Disordered" evidence="22">
    <location>
        <begin position="978"/>
        <end position="1014"/>
    </location>
</feature>
<dbReference type="GO" id="GO:0005694">
    <property type="term" value="C:chromosome"/>
    <property type="evidence" value="ECO:0007669"/>
    <property type="project" value="UniProtKB-SubCell"/>
</dbReference>
<evidence type="ECO:0000256" key="7">
    <source>
        <dbReference type="ARBA" id="ARBA00022553"/>
    </source>
</evidence>
<feature type="region of interest" description="Disordered" evidence="22">
    <location>
        <begin position="39"/>
        <end position="193"/>
    </location>
</feature>
<dbReference type="CDD" id="cd07882">
    <property type="entry name" value="RHD-n_TonEBP"/>
    <property type="match status" value="1"/>
</dbReference>
<feature type="compositionally biased region" description="Polar residues" evidence="22">
    <location>
        <begin position="997"/>
        <end position="1014"/>
    </location>
</feature>
<keyword evidence="21" id="KW-0175">Coiled coil</keyword>
<feature type="region of interest" description="Disordered" evidence="22">
    <location>
        <begin position="207"/>
        <end position="243"/>
    </location>
</feature>
<evidence type="ECO:0000256" key="14">
    <source>
        <dbReference type="ARBA" id="ARBA00023159"/>
    </source>
</evidence>
<dbReference type="PANTHER" id="PTHR12533:SF10">
    <property type="entry name" value="NUCLEAR FACTOR OF ACTIVATED T-CELLS 5"/>
    <property type="match status" value="1"/>
</dbReference>
<dbReference type="InterPro" id="IPR013783">
    <property type="entry name" value="Ig-like_fold"/>
</dbReference>
<reference evidence="24 25" key="1">
    <citation type="submission" date="2020-10" db="EMBL/GenBank/DDBJ databases">
        <title>Pygocentrus nattereri (red-bellied piranha) genome, fPygNat1, primary haplotype.</title>
        <authorList>
            <person name="Myers G."/>
            <person name="Meyer A."/>
            <person name="Karagic N."/>
            <person name="Pippel M."/>
            <person name="Winkler S."/>
            <person name="Tracey A."/>
            <person name="Wood J."/>
            <person name="Formenti G."/>
            <person name="Howe K."/>
            <person name="Fedrigo O."/>
            <person name="Jarvis E.D."/>
        </authorList>
    </citation>
    <scope>NUCLEOTIDE SEQUENCE [LARGE SCALE GENOMIC DNA]</scope>
</reference>
<feature type="domain" description="RHD" evidence="23">
    <location>
        <begin position="291"/>
        <end position="460"/>
    </location>
</feature>
<dbReference type="PANTHER" id="PTHR12533">
    <property type="entry name" value="NFAT"/>
    <property type="match status" value="1"/>
</dbReference>
<evidence type="ECO:0000256" key="5">
    <source>
        <dbReference type="ARBA" id="ARBA00022490"/>
    </source>
</evidence>
<evidence type="ECO:0000256" key="2">
    <source>
        <dbReference type="ARBA" id="ARBA00004286"/>
    </source>
</evidence>
<reference evidence="24" key="2">
    <citation type="submission" date="2025-08" db="UniProtKB">
        <authorList>
            <consortium name="Ensembl"/>
        </authorList>
    </citation>
    <scope>IDENTIFICATION</scope>
</reference>